<feature type="transmembrane region" description="Helical" evidence="1">
    <location>
        <begin position="20"/>
        <end position="39"/>
    </location>
</feature>
<keyword evidence="1" id="KW-0472">Membrane</keyword>
<dbReference type="EMBL" id="UINC01031138">
    <property type="protein sequence ID" value="SVB16710.1"/>
    <property type="molecule type" value="Genomic_DNA"/>
</dbReference>
<proteinExistence type="predicted"/>
<protein>
    <submittedName>
        <fullName evidence="2">Uncharacterized protein</fullName>
    </submittedName>
</protein>
<keyword evidence="1" id="KW-1133">Transmembrane helix</keyword>
<evidence type="ECO:0000256" key="1">
    <source>
        <dbReference type="SAM" id="Phobius"/>
    </source>
</evidence>
<accession>A0A382BS94</accession>
<sequence>MNNQTNKPLYKNRRSAFDYYFVFIFALALFVTLFAMWRFE</sequence>
<reference evidence="2" key="1">
    <citation type="submission" date="2018-05" db="EMBL/GenBank/DDBJ databases">
        <authorList>
            <person name="Lanie J.A."/>
            <person name="Ng W.-L."/>
            <person name="Kazmierczak K.M."/>
            <person name="Andrzejewski T.M."/>
            <person name="Davidsen T.M."/>
            <person name="Wayne K.J."/>
            <person name="Tettelin H."/>
            <person name="Glass J.I."/>
            <person name="Rusch D."/>
            <person name="Podicherti R."/>
            <person name="Tsui H.-C.T."/>
            <person name="Winkler M.E."/>
        </authorList>
    </citation>
    <scope>NUCLEOTIDE SEQUENCE</scope>
</reference>
<name>A0A382BS94_9ZZZZ</name>
<gene>
    <name evidence="2" type="ORF">METZ01_LOCUS169564</name>
</gene>
<keyword evidence="1" id="KW-0812">Transmembrane</keyword>
<organism evidence="2">
    <name type="scientific">marine metagenome</name>
    <dbReference type="NCBI Taxonomy" id="408172"/>
    <lineage>
        <taxon>unclassified sequences</taxon>
        <taxon>metagenomes</taxon>
        <taxon>ecological metagenomes</taxon>
    </lineage>
</organism>
<evidence type="ECO:0000313" key="2">
    <source>
        <dbReference type="EMBL" id="SVB16710.1"/>
    </source>
</evidence>
<dbReference type="AlphaFoldDB" id="A0A382BS94"/>